<gene>
    <name evidence="2" type="primary">36</name>
    <name evidence="2" type="ORF">SEA_ANNASERENA_36</name>
</gene>
<organism evidence="2 3">
    <name type="scientific">Microbacterium phage AnnaSerena</name>
    <dbReference type="NCBI Taxonomy" id="2201432"/>
    <lineage>
        <taxon>Viruses</taxon>
        <taxon>Duplodnaviria</taxon>
        <taxon>Heunggongvirae</taxon>
        <taxon>Uroviricota</taxon>
        <taxon>Caudoviricetes</taxon>
        <taxon>Krampusvirus</taxon>
        <taxon>Krampusvirus krampus</taxon>
    </lineage>
</organism>
<sequence length="181" mass="20390">MTKPIPVISKWERFKRATVWHPINTDPDDAHRDGPRFWYPTFDLLMIALGAFAFYIGSPLLNKLFPVWFIDGIGVSITGAAILAAVGAIFPKLFMLEIAGKLALVFMLGGYAGTIAWLSQNAGENGFVVLTLFSLVWLLGPRLSWLFRRLGVWIAGTAWGKRLAVRRAYRQAVREQKRRAR</sequence>
<evidence type="ECO:0000256" key="1">
    <source>
        <dbReference type="SAM" id="Phobius"/>
    </source>
</evidence>
<reference evidence="2 3" key="1">
    <citation type="submission" date="2018-04" db="EMBL/GenBank/DDBJ databases">
        <authorList>
            <person name="Harrington T."/>
            <person name="Washburn E."/>
            <person name="Bricker J."/>
            <person name="McKinney A."/>
            <person name="Betsko A.J."/>
            <person name="Garlena R.A."/>
            <person name="Russell D.A."/>
            <person name="Pope W.A."/>
            <person name="Jacobs-Sera D."/>
            <person name="Hatfull G.F."/>
        </authorList>
    </citation>
    <scope>NUCLEOTIDE SEQUENCE [LARGE SCALE GENOMIC DNA]</scope>
</reference>
<dbReference type="Proteomes" id="UP000251068">
    <property type="component" value="Segment"/>
</dbReference>
<name>A0A2Z4Q321_9CAUD</name>
<keyword evidence="1" id="KW-0472">Membrane</keyword>
<keyword evidence="1" id="KW-0812">Transmembrane</keyword>
<feature type="transmembrane region" description="Helical" evidence="1">
    <location>
        <begin position="37"/>
        <end position="56"/>
    </location>
</feature>
<feature type="transmembrane region" description="Helical" evidence="1">
    <location>
        <begin position="126"/>
        <end position="145"/>
    </location>
</feature>
<feature type="transmembrane region" description="Helical" evidence="1">
    <location>
        <begin position="102"/>
        <end position="120"/>
    </location>
</feature>
<evidence type="ECO:0000313" key="2">
    <source>
        <dbReference type="EMBL" id="AWY04492.1"/>
    </source>
</evidence>
<feature type="transmembrane region" description="Helical" evidence="1">
    <location>
        <begin position="68"/>
        <end position="90"/>
    </location>
</feature>
<keyword evidence="1" id="KW-1133">Transmembrane helix</keyword>
<evidence type="ECO:0000313" key="3">
    <source>
        <dbReference type="Proteomes" id="UP000251068"/>
    </source>
</evidence>
<protein>
    <submittedName>
        <fullName evidence="2">Membrane protein</fullName>
    </submittedName>
</protein>
<dbReference type="EMBL" id="MH271292">
    <property type="protein sequence ID" value="AWY04492.1"/>
    <property type="molecule type" value="Genomic_DNA"/>
</dbReference>
<accession>A0A2Z4Q321</accession>
<proteinExistence type="predicted"/>